<gene>
    <name evidence="1" type="ORF">vBDshSR26L_94</name>
</gene>
<accession>A0AAU7VHH7</accession>
<evidence type="ECO:0000313" key="1">
    <source>
        <dbReference type="EMBL" id="XBW75409.1"/>
    </source>
</evidence>
<name>A0AAU7VHH7_9CAUD</name>
<protein>
    <submittedName>
        <fullName evidence="1">Uncharacterized protein</fullName>
    </submittedName>
</protein>
<proteinExistence type="predicted"/>
<sequence length="141" mass="15757">MLYFTTNTAGDVIEISSKHDYQNDTRPYQTRNDWATMEDAEAVAASATEHAGEEYIAIDCGSHVSPRYDVIRMPQVGDEVSYSFNGDTYPDGKIASISASKKLIMTDTGGKYYRRKQSGSWVKGGTWSLVRGHSYTQNPHF</sequence>
<reference evidence="1" key="1">
    <citation type="submission" date="2024-06" db="EMBL/GenBank/DDBJ databases">
        <authorList>
            <person name="Lu L."/>
            <person name="Wei N."/>
            <person name="Zhang R."/>
        </authorList>
    </citation>
    <scope>NUCLEOTIDE SEQUENCE</scope>
</reference>
<dbReference type="EMBL" id="PP882867">
    <property type="protein sequence ID" value="XBW75409.1"/>
    <property type="molecule type" value="Genomic_DNA"/>
</dbReference>
<organism evidence="1">
    <name type="scientific">Dinoroseobacter phage vB_DshS_R26L</name>
    <dbReference type="NCBI Taxonomy" id="3161158"/>
    <lineage>
        <taxon>Viruses</taxon>
        <taxon>Duplodnaviria</taxon>
        <taxon>Heunggongvirae</taxon>
        <taxon>Uroviricota</taxon>
        <taxon>Caudoviricetes</taxon>
        <taxon>Nanhaivirus</taxon>
    </lineage>
</organism>